<dbReference type="AlphaFoldDB" id="A0A7D5EWI0"/>
<evidence type="ECO:0000256" key="1">
    <source>
        <dbReference type="SAM" id="MobiDB-lite"/>
    </source>
</evidence>
<evidence type="ECO:0000313" key="3">
    <source>
        <dbReference type="Proteomes" id="UP000509638"/>
    </source>
</evidence>
<name>A0A7D5EWI0_9MICO</name>
<organism evidence="2 3">
    <name type="scientific">Microbacterium oleivorans</name>
    <dbReference type="NCBI Taxonomy" id="273677"/>
    <lineage>
        <taxon>Bacteria</taxon>
        <taxon>Bacillati</taxon>
        <taxon>Actinomycetota</taxon>
        <taxon>Actinomycetes</taxon>
        <taxon>Micrococcales</taxon>
        <taxon>Microbacteriaceae</taxon>
        <taxon>Microbacterium</taxon>
    </lineage>
</organism>
<sequence length="86" mass="9347">MTHQDPAVEPEPLSEPEAVRKDTRYTPGSETETREKQDEAATSPDADVDDDLVRARPGTGGPDDVGDVTVADEDLNLPWRDDDAKA</sequence>
<dbReference type="EMBL" id="CP058316">
    <property type="protein sequence ID" value="QLD10608.1"/>
    <property type="molecule type" value="Genomic_DNA"/>
</dbReference>
<protein>
    <submittedName>
        <fullName evidence="2">Uncharacterized protein</fullName>
    </submittedName>
</protein>
<accession>A0A7D5EWI0</accession>
<gene>
    <name evidence="2" type="ORF">HW566_01700</name>
</gene>
<dbReference type="RefSeq" id="WP_178009850.1">
    <property type="nucleotide sequence ID" value="NZ_CP058316.1"/>
</dbReference>
<feature type="compositionally biased region" description="Acidic residues" evidence="1">
    <location>
        <begin position="64"/>
        <end position="75"/>
    </location>
</feature>
<evidence type="ECO:0000313" key="2">
    <source>
        <dbReference type="EMBL" id="QLD10608.1"/>
    </source>
</evidence>
<feature type="region of interest" description="Disordered" evidence="1">
    <location>
        <begin position="1"/>
        <end position="86"/>
    </location>
</feature>
<dbReference type="Proteomes" id="UP000509638">
    <property type="component" value="Chromosome"/>
</dbReference>
<proteinExistence type="predicted"/>
<reference evidence="2 3" key="1">
    <citation type="submission" date="2020-06" db="EMBL/GenBank/DDBJ databases">
        <authorList>
            <person name="Jo H."/>
        </authorList>
    </citation>
    <scope>NUCLEOTIDE SEQUENCE [LARGE SCALE GENOMIC DNA]</scope>
    <source>
        <strain evidence="2 3">I46</strain>
    </source>
</reference>